<feature type="domain" description="TACO1/YebC-like second and third" evidence="3">
    <location>
        <begin position="115"/>
        <end position="285"/>
    </location>
</feature>
<dbReference type="InterPro" id="IPR017856">
    <property type="entry name" value="Integrase-like_N"/>
</dbReference>
<gene>
    <name evidence="5" type="ORF">A7U60_g8990</name>
</gene>
<protein>
    <submittedName>
        <fullName evidence="5">YebC-like protein</fullName>
    </submittedName>
</protein>
<sequence>MLLVLRSVSAPTVCSPPLLLARCITQTHVCASGHNKWSKIKDKKGKADVVKSNVYARTARDIMVAIRTRGSGDPAVNNTLANILKAAKAAGVPKDNIEKAIARATGGAGKEAQVQVVHEAIVSGSIAVIIESITDNGNRTIHRLREILNEYGLGLIPDIDSGRFAPVMFMFDKVGRVQVIVPEEAEDRDSRIETILEAASSAGGEDFEVIEDSNIVEYFCPPESLEGMTKAISVVSGNENVVSSEYIYRAKDGPGQVDESLEDRIVELKNALLERHGDCVRVWTTIDSRIRGADEE</sequence>
<evidence type="ECO:0000256" key="1">
    <source>
        <dbReference type="ARBA" id="ARBA00004173"/>
    </source>
</evidence>
<evidence type="ECO:0000256" key="2">
    <source>
        <dbReference type="ARBA" id="ARBA00008724"/>
    </source>
</evidence>
<dbReference type="Pfam" id="PF01709">
    <property type="entry name" value="Transcrip_reg"/>
    <property type="match status" value="1"/>
</dbReference>
<dbReference type="InterPro" id="IPR029072">
    <property type="entry name" value="YebC-like"/>
</dbReference>
<evidence type="ECO:0000313" key="6">
    <source>
        <dbReference type="Proteomes" id="UP000757232"/>
    </source>
</evidence>
<dbReference type="FunFam" id="1.10.10.200:FF:000002">
    <property type="entry name" value="Probable transcriptional regulatory protein CLM62_37755"/>
    <property type="match status" value="1"/>
</dbReference>
<dbReference type="PANTHER" id="PTHR12532:SF0">
    <property type="entry name" value="TRANSLATIONAL ACTIVATOR OF CYTOCHROME C OXIDASE 1"/>
    <property type="match status" value="1"/>
</dbReference>
<dbReference type="Gene3D" id="1.10.10.200">
    <property type="match status" value="1"/>
</dbReference>
<dbReference type="SUPFAM" id="SSF75625">
    <property type="entry name" value="YebC-like"/>
    <property type="match status" value="1"/>
</dbReference>
<name>A0A9Q5HQV1_SANBA</name>
<organism evidence="5 6">
    <name type="scientific">Sanghuangporus baumii</name>
    <name type="common">Phellinus baumii</name>
    <dbReference type="NCBI Taxonomy" id="108892"/>
    <lineage>
        <taxon>Eukaryota</taxon>
        <taxon>Fungi</taxon>
        <taxon>Dikarya</taxon>
        <taxon>Basidiomycota</taxon>
        <taxon>Agaricomycotina</taxon>
        <taxon>Agaricomycetes</taxon>
        <taxon>Hymenochaetales</taxon>
        <taxon>Hymenochaetaceae</taxon>
        <taxon>Sanghuangporus</taxon>
    </lineage>
</organism>
<dbReference type="InterPro" id="IPR049083">
    <property type="entry name" value="TACO1_YebC_N"/>
</dbReference>
<keyword evidence="6" id="KW-1185">Reference proteome</keyword>
<dbReference type="OrthoDB" id="2017544at2759"/>
<dbReference type="GO" id="GO:0005739">
    <property type="term" value="C:mitochondrion"/>
    <property type="evidence" value="ECO:0007669"/>
    <property type="project" value="UniProtKB-SubCell"/>
</dbReference>
<dbReference type="InterPro" id="IPR002876">
    <property type="entry name" value="Transcrip_reg_TACO1-like"/>
</dbReference>
<dbReference type="Proteomes" id="UP000757232">
    <property type="component" value="Unassembled WGS sequence"/>
</dbReference>
<dbReference type="Pfam" id="PF20772">
    <property type="entry name" value="TACO1_YebC_N"/>
    <property type="match status" value="1"/>
</dbReference>
<dbReference type="PANTHER" id="PTHR12532">
    <property type="entry name" value="TRANSLATIONAL ACTIVATOR OF CYTOCHROME C OXIDASE 1"/>
    <property type="match status" value="1"/>
</dbReference>
<comment type="similarity">
    <text evidence="2">Belongs to the TACO1 family.</text>
</comment>
<dbReference type="InterPro" id="IPR026564">
    <property type="entry name" value="Transcrip_reg_TACO1-like_dom3"/>
</dbReference>
<evidence type="ECO:0000259" key="3">
    <source>
        <dbReference type="Pfam" id="PF01709"/>
    </source>
</evidence>
<reference evidence="5" key="1">
    <citation type="submission" date="2016-06" db="EMBL/GenBank/DDBJ databases">
        <title>Draft Genome sequence of the fungus Inonotus baumii.</title>
        <authorList>
            <person name="Zhu H."/>
            <person name="Lin W."/>
        </authorList>
    </citation>
    <scope>NUCLEOTIDE SEQUENCE</scope>
    <source>
        <strain evidence="5">821</strain>
    </source>
</reference>
<dbReference type="EMBL" id="LNZH02000216">
    <property type="protein sequence ID" value="OCB84310.1"/>
    <property type="molecule type" value="Genomic_DNA"/>
</dbReference>
<comment type="caution">
    <text evidence="5">The sequence shown here is derived from an EMBL/GenBank/DDBJ whole genome shotgun (WGS) entry which is preliminary data.</text>
</comment>
<dbReference type="Gene3D" id="3.30.70.980">
    <property type="match status" value="2"/>
</dbReference>
<proteinExistence type="inferred from homology"/>
<accession>A0A9Q5HQV1</accession>
<comment type="subcellular location">
    <subcellularLocation>
        <location evidence="1">Mitochondrion</location>
    </subcellularLocation>
</comment>
<feature type="domain" description="TACO1/YebC-like N-terminal" evidence="4">
    <location>
        <begin position="35"/>
        <end position="107"/>
    </location>
</feature>
<evidence type="ECO:0000259" key="4">
    <source>
        <dbReference type="Pfam" id="PF20772"/>
    </source>
</evidence>
<dbReference type="InterPro" id="IPR048300">
    <property type="entry name" value="TACO1_YebC-like_2nd/3rd_dom"/>
</dbReference>
<dbReference type="AlphaFoldDB" id="A0A9Q5HQV1"/>
<evidence type="ECO:0000313" key="5">
    <source>
        <dbReference type="EMBL" id="OCB84310.1"/>
    </source>
</evidence>